<evidence type="ECO:0000259" key="10">
    <source>
        <dbReference type="PROSITE" id="PS51447"/>
    </source>
</evidence>
<feature type="domain" description="B5" evidence="11">
    <location>
        <begin position="287"/>
        <end position="362"/>
    </location>
</feature>
<dbReference type="Proteomes" id="UP000177130">
    <property type="component" value="Unassembled WGS sequence"/>
</dbReference>
<dbReference type="Gene3D" id="3.30.930.10">
    <property type="entry name" value="Bira Bifunctional Protein, Domain 2"/>
    <property type="match status" value="1"/>
</dbReference>
<feature type="domain" description="FDX-ACB" evidence="10">
    <location>
        <begin position="546"/>
        <end position="635"/>
    </location>
</feature>
<dbReference type="PROSITE" id="PS51447">
    <property type="entry name" value="FDX_ACB"/>
    <property type="match status" value="1"/>
</dbReference>
<proteinExistence type="predicted"/>
<dbReference type="PANTHER" id="PTHR10947">
    <property type="entry name" value="PHENYLALANYL-TRNA SYNTHETASE BETA CHAIN AND LEUCINE-RICH REPEAT-CONTAINING PROTEIN 47"/>
    <property type="match status" value="1"/>
</dbReference>
<dbReference type="SUPFAM" id="SSF46955">
    <property type="entry name" value="Putative DNA-binding domain"/>
    <property type="match status" value="1"/>
</dbReference>
<dbReference type="InterPro" id="IPR005146">
    <property type="entry name" value="B3/B4_tRNA-bd"/>
</dbReference>
<keyword evidence="8" id="KW-0648">Protein biosynthesis</keyword>
<dbReference type="InterPro" id="IPR009061">
    <property type="entry name" value="DNA-bd_dom_put_sf"/>
</dbReference>
<evidence type="ECO:0000256" key="3">
    <source>
        <dbReference type="ARBA" id="ARBA00022598"/>
    </source>
</evidence>
<dbReference type="Pfam" id="PF03147">
    <property type="entry name" value="FDX-ACB"/>
    <property type="match status" value="1"/>
</dbReference>
<dbReference type="InterPro" id="IPR020825">
    <property type="entry name" value="Phe-tRNA_synthase-like_B3/B4"/>
</dbReference>
<evidence type="ECO:0000256" key="7">
    <source>
        <dbReference type="ARBA" id="ARBA00022842"/>
    </source>
</evidence>
<dbReference type="InterPro" id="IPR005121">
    <property type="entry name" value="Fdx_antiC-bd"/>
</dbReference>
<keyword evidence="5" id="KW-0547">Nucleotide-binding</keyword>
<dbReference type="InterPro" id="IPR041616">
    <property type="entry name" value="PheRS_beta_core"/>
</dbReference>
<dbReference type="GO" id="GO:0004826">
    <property type="term" value="F:phenylalanine-tRNA ligase activity"/>
    <property type="evidence" value="ECO:0007669"/>
    <property type="project" value="UniProtKB-EC"/>
</dbReference>
<dbReference type="GO" id="GO:0006432">
    <property type="term" value="P:phenylalanyl-tRNA aminoacylation"/>
    <property type="evidence" value="ECO:0007669"/>
    <property type="project" value="InterPro"/>
</dbReference>
<evidence type="ECO:0000259" key="11">
    <source>
        <dbReference type="PROSITE" id="PS51483"/>
    </source>
</evidence>
<evidence type="ECO:0000256" key="6">
    <source>
        <dbReference type="ARBA" id="ARBA00022840"/>
    </source>
</evidence>
<dbReference type="Gene3D" id="3.30.56.10">
    <property type="match status" value="2"/>
</dbReference>
<dbReference type="PANTHER" id="PTHR10947:SF0">
    <property type="entry name" value="PHENYLALANINE--TRNA LIGASE BETA SUBUNIT"/>
    <property type="match status" value="1"/>
</dbReference>
<evidence type="ECO:0000256" key="8">
    <source>
        <dbReference type="ARBA" id="ARBA00022917"/>
    </source>
</evidence>
<keyword evidence="4" id="KW-0479">Metal-binding</keyword>
<dbReference type="PROSITE" id="PS51483">
    <property type="entry name" value="B5"/>
    <property type="match status" value="1"/>
</dbReference>
<keyword evidence="6" id="KW-0067">ATP-binding</keyword>
<dbReference type="STRING" id="1802306.A3C72_03120"/>
<evidence type="ECO:0000256" key="1">
    <source>
        <dbReference type="ARBA" id="ARBA00001946"/>
    </source>
</evidence>
<keyword evidence="3" id="KW-0436">Ligase</keyword>
<accession>A0A1G2MLF9</accession>
<dbReference type="GO" id="GO:0005524">
    <property type="term" value="F:ATP binding"/>
    <property type="evidence" value="ECO:0007669"/>
    <property type="project" value="UniProtKB-KW"/>
</dbReference>
<sequence length="635" mass="70350">MLTSLKWLQTYFEQKLPEASRIADLLNFRAFEIDDIKAWDTDEILDVKVLADRACYALSHRGVAGEISVAGNIQQKVVKTKIVKEEIEKKPEIEIKKPALCPRYIGRRVENVKIGKSPEWLIERLESIGERSINNIVDAANFVMFDIGQPLHAFDADKIKGAIEVRLAKKGEKMTTLDNRETELDSTVLIIADKEGPLAIGGVKGGKRAEVTDQTKNLILEAANFNASSVRLTSTALGLKTGAAKRFEANLSPFLADEAMAAFSSLIKDLSQNAKFGPVNDVYKKKAKQVVIEVTEEEISQILGVKVAGDEIVSILAQIGAGAKIKGPKIMVEPPLIRTDLNIGEDIAEEVGRIYGYEKIISNLPPSIRGRAMVNKNFYYREKIKNILIEQGFSEVSLSTFTNKGFFEVAKPLADDKKFLRINLSSGLIEALGKNAQNAPIIGLKDIRLFEVGSVFGETGEKVHLAIGRLSLVKKDGQRNEDILNEVISMIGSALDMPLSVKISSGSSGGIVEIDITDLFRTARSPSSYDDLVFDKPSDKKFMPFSQYPFVLRDIAVFTPSGTDKDEPQTAIEKEGGELLQRVELFDKFEKDGKISFAFHLVFQSFKKTLTDVEVNEVMERITKEINAKSGWQVR</sequence>
<dbReference type="Gene3D" id="3.30.70.380">
    <property type="entry name" value="Ferrodoxin-fold anticodon-binding domain"/>
    <property type="match status" value="1"/>
</dbReference>
<evidence type="ECO:0000256" key="5">
    <source>
        <dbReference type="ARBA" id="ARBA00022741"/>
    </source>
</evidence>
<dbReference type="SMART" id="SM00873">
    <property type="entry name" value="B3_4"/>
    <property type="match status" value="1"/>
</dbReference>
<dbReference type="AlphaFoldDB" id="A0A1G2MLF9"/>
<dbReference type="GO" id="GO:0009328">
    <property type="term" value="C:phenylalanine-tRNA ligase complex"/>
    <property type="evidence" value="ECO:0007669"/>
    <property type="project" value="TreeGrafter"/>
</dbReference>
<evidence type="ECO:0000256" key="4">
    <source>
        <dbReference type="ARBA" id="ARBA00022723"/>
    </source>
</evidence>
<dbReference type="EMBL" id="MHRK01000023">
    <property type="protein sequence ID" value="OHA23871.1"/>
    <property type="molecule type" value="Genomic_DNA"/>
</dbReference>
<keyword evidence="9" id="KW-0030">Aminoacyl-tRNA synthetase</keyword>
<comment type="caution">
    <text evidence="12">The sequence shown here is derived from an EMBL/GenBank/DDBJ whole genome shotgun (WGS) entry which is preliminary data.</text>
</comment>
<dbReference type="EC" id="6.1.1.20" evidence="2"/>
<dbReference type="InterPro" id="IPR036690">
    <property type="entry name" value="Fdx_antiC-bd_sf"/>
</dbReference>
<dbReference type="SUPFAM" id="SSF54991">
    <property type="entry name" value="Anticodon-binding domain of PheRS"/>
    <property type="match status" value="1"/>
</dbReference>
<dbReference type="Pfam" id="PF03483">
    <property type="entry name" value="B3_4"/>
    <property type="match status" value="1"/>
</dbReference>
<dbReference type="Pfam" id="PF17759">
    <property type="entry name" value="tRNA_synthFbeta"/>
    <property type="match status" value="1"/>
</dbReference>
<dbReference type="GO" id="GO:0000287">
    <property type="term" value="F:magnesium ion binding"/>
    <property type="evidence" value="ECO:0007669"/>
    <property type="project" value="InterPro"/>
</dbReference>
<dbReference type="InterPro" id="IPR045060">
    <property type="entry name" value="Phe-tRNA-ligase_IIc_bsu"/>
</dbReference>
<gene>
    <name evidence="12" type="ORF">A3C72_03120</name>
</gene>
<dbReference type="SUPFAM" id="SSF56037">
    <property type="entry name" value="PheT/TilS domain"/>
    <property type="match status" value="1"/>
</dbReference>
<comment type="cofactor">
    <cofactor evidence="1">
        <name>Mg(2+)</name>
        <dbReference type="ChEBI" id="CHEBI:18420"/>
    </cofactor>
</comment>
<dbReference type="Gene3D" id="3.50.40.10">
    <property type="entry name" value="Phenylalanyl-trna Synthetase, Chain B, domain 3"/>
    <property type="match status" value="1"/>
</dbReference>
<evidence type="ECO:0000313" key="13">
    <source>
        <dbReference type="Proteomes" id="UP000177130"/>
    </source>
</evidence>
<dbReference type="Pfam" id="PF03484">
    <property type="entry name" value="B5"/>
    <property type="match status" value="1"/>
</dbReference>
<evidence type="ECO:0000313" key="12">
    <source>
        <dbReference type="EMBL" id="OHA23871.1"/>
    </source>
</evidence>
<dbReference type="SMART" id="SM00874">
    <property type="entry name" value="B5"/>
    <property type="match status" value="1"/>
</dbReference>
<dbReference type="InterPro" id="IPR005147">
    <property type="entry name" value="tRNA_synthase_B5-dom"/>
</dbReference>
<keyword evidence="7" id="KW-0460">Magnesium</keyword>
<reference evidence="12 13" key="1">
    <citation type="journal article" date="2016" name="Nat. Commun.">
        <title>Thousands of microbial genomes shed light on interconnected biogeochemical processes in an aquifer system.</title>
        <authorList>
            <person name="Anantharaman K."/>
            <person name="Brown C.T."/>
            <person name="Hug L.A."/>
            <person name="Sharon I."/>
            <person name="Castelle C.J."/>
            <person name="Probst A.J."/>
            <person name="Thomas B.C."/>
            <person name="Singh A."/>
            <person name="Wilkins M.J."/>
            <person name="Karaoz U."/>
            <person name="Brodie E.L."/>
            <person name="Williams K.H."/>
            <person name="Hubbard S.S."/>
            <person name="Banfield J.F."/>
        </authorList>
    </citation>
    <scope>NUCLEOTIDE SEQUENCE [LARGE SCALE GENOMIC DNA]</scope>
</reference>
<dbReference type="SUPFAM" id="SSF55681">
    <property type="entry name" value="Class II aaRS and biotin synthetases"/>
    <property type="match status" value="1"/>
</dbReference>
<organism evidence="12 13">
    <name type="scientific">Candidatus Taylorbacteria bacterium RIFCSPHIGHO2_02_FULL_43_32b</name>
    <dbReference type="NCBI Taxonomy" id="1802306"/>
    <lineage>
        <taxon>Bacteria</taxon>
        <taxon>Candidatus Tayloriibacteriota</taxon>
    </lineage>
</organism>
<evidence type="ECO:0000256" key="9">
    <source>
        <dbReference type="ARBA" id="ARBA00023146"/>
    </source>
</evidence>
<dbReference type="GO" id="GO:0003723">
    <property type="term" value="F:RNA binding"/>
    <property type="evidence" value="ECO:0007669"/>
    <property type="project" value="InterPro"/>
</dbReference>
<dbReference type="InterPro" id="IPR045864">
    <property type="entry name" value="aa-tRNA-synth_II/BPL/LPL"/>
</dbReference>
<evidence type="ECO:0000256" key="2">
    <source>
        <dbReference type="ARBA" id="ARBA00012814"/>
    </source>
</evidence>
<dbReference type="SMART" id="SM00896">
    <property type="entry name" value="FDX-ACB"/>
    <property type="match status" value="1"/>
</dbReference>
<name>A0A1G2MLF9_9BACT</name>
<protein>
    <recommendedName>
        <fullName evidence="2">phenylalanine--tRNA ligase</fullName>
        <ecNumber evidence="2">6.1.1.20</ecNumber>
    </recommendedName>
</protein>